<evidence type="ECO:0000313" key="3">
    <source>
        <dbReference type="Proteomes" id="UP000712157"/>
    </source>
</evidence>
<dbReference type="Pfam" id="PF01797">
    <property type="entry name" value="Y1_Tnp"/>
    <property type="match status" value="1"/>
</dbReference>
<dbReference type="GO" id="GO:0004803">
    <property type="term" value="F:transposase activity"/>
    <property type="evidence" value="ECO:0007669"/>
    <property type="project" value="InterPro"/>
</dbReference>
<reference evidence="2" key="1">
    <citation type="submission" date="2021-06" db="EMBL/GenBank/DDBJ databases">
        <title>Description of novel taxa of the family Lachnospiraceae.</title>
        <authorList>
            <person name="Chaplin A.V."/>
            <person name="Sokolova S.R."/>
            <person name="Pikina A.P."/>
            <person name="Korzhanova M."/>
            <person name="Belova V."/>
            <person name="Korostin D."/>
            <person name="Efimov B.A."/>
        </authorList>
    </citation>
    <scope>NUCLEOTIDE SEQUENCE</scope>
    <source>
        <strain evidence="2">ASD5720</strain>
    </source>
</reference>
<accession>A0A949JYR4</accession>
<dbReference type="EMBL" id="JAHQCW010000023">
    <property type="protein sequence ID" value="MBU9737693.1"/>
    <property type="molecule type" value="Genomic_DNA"/>
</dbReference>
<protein>
    <submittedName>
        <fullName evidence="2">Transposase</fullName>
    </submittedName>
</protein>
<sequence length="254" mass="30109">MARTARPVSRTGIYHVMMRGVNKEAVFAQESDKKVLRHLFYAKKSSLEVVIYSYCIMNNHFHMLMQCPMEDLSKFFHLAVGAYAIYYNKTKDRSGHVFDNRYKSECVEEESYFWNCLRYIHNNPCKAGLTDIPHQYIYSSFQEYLNQKSYILHPKAIQLYRQHFGSEKAFREFHQGNSLNSFLDTQEDLFRQQTEVARMLLRHVTEEEKIPSEENIWLNSKLKKVLRERLIETLGISKDKADSLMKMIVFSETN</sequence>
<keyword evidence="3" id="KW-1185">Reference proteome</keyword>
<dbReference type="RefSeq" id="WP_238722137.1">
    <property type="nucleotide sequence ID" value="NZ_JAHQCW010000023.1"/>
</dbReference>
<gene>
    <name evidence="2" type="ORF">KTH89_14190</name>
</gene>
<dbReference type="AlphaFoldDB" id="A0A949JYR4"/>
<name>A0A949JYR4_9FIRM</name>
<evidence type="ECO:0000313" key="2">
    <source>
        <dbReference type="EMBL" id="MBU9737693.1"/>
    </source>
</evidence>
<dbReference type="PANTHER" id="PTHR34322">
    <property type="entry name" value="TRANSPOSASE, Y1_TNP DOMAIN-CONTAINING"/>
    <property type="match status" value="1"/>
</dbReference>
<dbReference type="InterPro" id="IPR002686">
    <property type="entry name" value="Transposase_17"/>
</dbReference>
<comment type="caution">
    <text evidence="2">The sequence shown here is derived from an EMBL/GenBank/DDBJ whole genome shotgun (WGS) entry which is preliminary data.</text>
</comment>
<proteinExistence type="predicted"/>
<feature type="domain" description="Transposase IS200-like" evidence="1">
    <location>
        <begin position="9"/>
        <end position="123"/>
    </location>
</feature>
<dbReference type="Gene3D" id="3.30.70.1290">
    <property type="entry name" value="Transposase IS200-like"/>
    <property type="match status" value="1"/>
</dbReference>
<organism evidence="2 3">
    <name type="scientific">Diplocloster agilis</name>
    <dbReference type="NCBI Taxonomy" id="2850323"/>
    <lineage>
        <taxon>Bacteria</taxon>
        <taxon>Bacillati</taxon>
        <taxon>Bacillota</taxon>
        <taxon>Clostridia</taxon>
        <taxon>Lachnospirales</taxon>
        <taxon>Lachnospiraceae</taxon>
        <taxon>Diplocloster</taxon>
    </lineage>
</organism>
<dbReference type="PANTHER" id="PTHR34322:SF2">
    <property type="entry name" value="TRANSPOSASE IS200-LIKE DOMAIN-CONTAINING PROTEIN"/>
    <property type="match status" value="1"/>
</dbReference>
<dbReference type="GO" id="GO:0006313">
    <property type="term" value="P:DNA transposition"/>
    <property type="evidence" value="ECO:0007669"/>
    <property type="project" value="InterPro"/>
</dbReference>
<evidence type="ECO:0000259" key="1">
    <source>
        <dbReference type="SMART" id="SM01321"/>
    </source>
</evidence>
<dbReference type="SMART" id="SM01321">
    <property type="entry name" value="Y1_Tnp"/>
    <property type="match status" value="1"/>
</dbReference>
<dbReference type="Proteomes" id="UP000712157">
    <property type="component" value="Unassembled WGS sequence"/>
</dbReference>
<dbReference type="GO" id="GO:0003677">
    <property type="term" value="F:DNA binding"/>
    <property type="evidence" value="ECO:0007669"/>
    <property type="project" value="InterPro"/>
</dbReference>
<dbReference type="SUPFAM" id="SSF143422">
    <property type="entry name" value="Transposase IS200-like"/>
    <property type="match status" value="1"/>
</dbReference>
<dbReference type="InterPro" id="IPR036515">
    <property type="entry name" value="Transposase_17_sf"/>
</dbReference>